<accession>A0AA36BPJ6</accession>
<sequence>MLSSKELFVIAGPYEINSAERSKHNDRNLLEEIRKWTNAEGQVVYKDTWKEIDHSKLKKFIGLIILVGAYKSKHENIYVMGSRRWPLNIRRRNRRSAN</sequence>
<evidence type="ECO:0000313" key="2">
    <source>
        <dbReference type="Proteomes" id="UP001162480"/>
    </source>
</evidence>
<name>A0AA36BPJ6_OCTVU</name>
<gene>
    <name evidence="1" type="ORF">OCTVUL_1B010023</name>
</gene>
<protein>
    <submittedName>
        <fullName evidence="1">Uncharacterized protein</fullName>
    </submittedName>
</protein>
<proteinExistence type="predicted"/>
<keyword evidence="2" id="KW-1185">Reference proteome</keyword>
<dbReference type="Proteomes" id="UP001162480">
    <property type="component" value="Chromosome 20"/>
</dbReference>
<dbReference type="EMBL" id="OX597833">
    <property type="protein sequence ID" value="CAI9737893.1"/>
    <property type="molecule type" value="Genomic_DNA"/>
</dbReference>
<evidence type="ECO:0000313" key="1">
    <source>
        <dbReference type="EMBL" id="CAI9737893.1"/>
    </source>
</evidence>
<reference evidence="1" key="1">
    <citation type="submission" date="2023-08" db="EMBL/GenBank/DDBJ databases">
        <authorList>
            <person name="Alioto T."/>
            <person name="Alioto T."/>
            <person name="Gomez Garrido J."/>
        </authorList>
    </citation>
    <scope>NUCLEOTIDE SEQUENCE</scope>
</reference>
<dbReference type="AlphaFoldDB" id="A0AA36BPJ6"/>
<organism evidence="1 2">
    <name type="scientific">Octopus vulgaris</name>
    <name type="common">Common octopus</name>
    <dbReference type="NCBI Taxonomy" id="6645"/>
    <lineage>
        <taxon>Eukaryota</taxon>
        <taxon>Metazoa</taxon>
        <taxon>Spiralia</taxon>
        <taxon>Lophotrochozoa</taxon>
        <taxon>Mollusca</taxon>
        <taxon>Cephalopoda</taxon>
        <taxon>Coleoidea</taxon>
        <taxon>Octopodiformes</taxon>
        <taxon>Octopoda</taxon>
        <taxon>Incirrata</taxon>
        <taxon>Octopodidae</taxon>
        <taxon>Octopus</taxon>
    </lineage>
</organism>